<keyword evidence="3" id="KW-1185">Reference proteome</keyword>
<reference evidence="2 3" key="1">
    <citation type="journal article" date="2019" name="Genome Biol. Evol.">
        <title>Insights into the evolution of the New World diploid cottons (Gossypium, subgenus Houzingenia) based on genome sequencing.</title>
        <authorList>
            <person name="Grover C.E."/>
            <person name="Arick M.A. 2nd"/>
            <person name="Thrash A."/>
            <person name="Conover J.L."/>
            <person name="Sanders W.S."/>
            <person name="Peterson D.G."/>
            <person name="Frelichowski J.E."/>
            <person name="Scheffler J.A."/>
            <person name="Scheffler B.E."/>
            <person name="Wendel J.F."/>
        </authorList>
    </citation>
    <scope>NUCLEOTIDE SEQUENCE [LARGE SCALE GENOMIC DNA]</scope>
    <source>
        <strain evidence="2">57</strain>
        <tissue evidence="2">Leaf</tissue>
    </source>
</reference>
<feature type="region of interest" description="Disordered" evidence="1">
    <location>
        <begin position="1"/>
        <end position="51"/>
    </location>
</feature>
<proteinExistence type="predicted"/>
<evidence type="ECO:0000256" key="1">
    <source>
        <dbReference type="SAM" id="MobiDB-lite"/>
    </source>
</evidence>
<dbReference type="EMBL" id="JABFAB010000013">
    <property type="protein sequence ID" value="MBA0667956.1"/>
    <property type="molecule type" value="Genomic_DNA"/>
</dbReference>
<gene>
    <name evidence="2" type="ORF">Goklo_000951</name>
</gene>
<organism evidence="2 3">
    <name type="scientific">Gossypium klotzschianum</name>
    <dbReference type="NCBI Taxonomy" id="34286"/>
    <lineage>
        <taxon>Eukaryota</taxon>
        <taxon>Viridiplantae</taxon>
        <taxon>Streptophyta</taxon>
        <taxon>Embryophyta</taxon>
        <taxon>Tracheophyta</taxon>
        <taxon>Spermatophyta</taxon>
        <taxon>Magnoliopsida</taxon>
        <taxon>eudicotyledons</taxon>
        <taxon>Gunneridae</taxon>
        <taxon>Pentapetalae</taxon>
        <taxon>rosids</taxon>
        <taxon>malvids</taxon>
        <taxon>Malvales</taxon>
        <taxon>Malvaceae</taxon>
        <taxon>Malvoideae</taxon>
        <taxon>Gossypium</taxon>
    </lineage>
</organism>
<accession>A0A7J8VYR2</accession>
<dbReference type="Proteomes" id="UP000593573">
    <property type="component" value="Unassembled WGS sequence"/>
</dbReference>
<evidence type="ECO:0000313" key="2">
    <source>
        <dbReference type="EMBL" id="MBA0667956.1"/>
    </source>
</evidence>
<protein>
    <submittedName>
        <fullName evidence="2">Uncharacterized protein</fullName>
    </submittedName>
</protein>
<sequence length="51" mass="5718">MARQDRKLNKWPESPTVRSSYTSKGRKLNKYPESPAKATVVPCFPNGAARP</sequence>
<feature type="compositionally biased region" description="Basic and acidic residues" evidence="1">
    <location>
        <begin position="1"/>
        <end position="10"/>
    </location>
</feature>
<evidence type="ECO:0000313" key="3">
    <source>
        <dbReference type="Proteomes" id="UP000593573"/>
    </source>
</evidence>
<dbReference type="AlphaFoldDB" id="A0A7J8VYR2"/>
<name>A0A7J8VYR2_9ROSI</name>
<feature type="non-terminal residue" evidence="2">
    <location>
        <position position="51"/>
    </location>
</feature>
<comment type="caution">
    <text evidence="2">The sequence shown here is derived from an EMBL/GenBank/DDBJ whole genome shotgun (WGS) entry which is preliminary data.</text>
</comment>